<dbReference type="AlphaFoldDB" id="A0A2A5C5C9"/>
<dbReference type="EMBL" id="NVWI01000021">
    <property type="protein sequence ID" value="PCJ38997.1"/>
    <property type="molecule type" value="Genomic_DNA"/>
</dbReference>
<evidence type="ECO:0000313" key="2">
    <source>
        <dbReference type="Proteomes" id="UP000228987"/>
    </source>
</evidence>
<comment type="caution">
    <text evidence="1">The sequence shown here is derived from an EMBL/GenBank/DDBJ whole genome shotgun (WGS) entry which is preliminary data.</text>
</comment>
<protein>
    <submittedName>
        <fullName evidence="1">Uncharacterized protein</fullName>
    </submittedName>
</protein>
<sequence>MALKNFTPFWFEGILWFKMVNNEQELKQLFNVYEQQANYSKEKVLTATECIFSYAGHPKFGFASECNGDRTLAQFLE</sequence>
<proteinExistence type="predicted"/>
<name>A0A2A5C5C9_9GAMM</name>
<organism evidence="1 2">
    <name type="scientific">SAR86 cluster bacterium</name>
    <dbReference type="NCBI Taxonomy" id="2030880"/>
    <lineage>
        <taxon>Bacteria</taxon>
        <taxon>Pseudomonadati</taxon>
        <taxon>Pseudomonadota</taxon>
        <taxon>Gammaproteobacteria</taxon>
        <taxon>SAR86 cluster</taxon>
    </lineage>
</organism>
<dbReference type="Proteomes" id="UP000228987">
    <property type="component" value="Unassembled WGS sequence"/>
</dbReference>
<evidence type="ECO:0000313" key="1">
    <source>
        <dbReference type="EMBL" id="PCJ38997.1"/>
    </source>
</evidence>
<accession>A0A2A5C5C9</accession>
<gene>
    <name evidence="1" type="ORF">COA71_14710</name>
</gene>
<reference evidence="2" key="1">
    <citation type="submission" date="2017-08" db="EMBL/GenBank/DDBJ databases">
        <title>A dynamic microbial community with high functional redundancy inhabits the cold, oxic subseafloor aquifer.</title>
        <authorList>
            <person name="Tully B.J."/>
            <person name="Wheat C.G."/>
            <person name="Glazer B.T."/>
            <person name="Huber J.A."/>
        </authorList>
    </citation>
    <scope>NUCLEOTIDE SEQUENCE [LARGE SCALE GENOMIC DNA]</scope>
</reference>